<dbReference type="AlphaFoldDB" id="A0A173T3J9"/>
<sequence>MTREENLFYRRQCPYDAMGDYSVLMENEKNIKAERNAKKSDAGIRQKIK</sequence>
<name>A0A173T3J9_9FIRM</name>
<proteinExistence type="predicted"/>
<dbReference type="RefSeq" id="WP_172679450.1">
    <property type="nucleotide sequence ID" value="NZ_CYXO01000006.1"/>
</dbReference>
<evidence type="ECO:0000313" key="2">
    <source>
        <dbReference type="Proteomes" id="UP000095597"/>
    </source>
</evidence>
<dbReference type="Proteomes" id="UP000095597">
    <property type="component" value="Unassembled WGS sequence"/>
</dbReference>
<evidence type="ECO:0000313" key="1">
    <source>
        <dbReference type="EMBL" id="CUM97020.1"/>
    </source>
</evidence>
<gene>
    <name evidence="1" type="ORF">ERS852573_01361</name>
</gene>
<organism evidence="1 2">
    <name type="scientific">Dorea longicatena</name>
    <dbReference type="NCBI Taxonomy" id="88431"/>
    <lineage>
        <taxon>Bacteria</taxon>
        <taxon>Bacillati</taxon>
        <taxon>Bacillota</taxon>
        <taxon>Clostridia</taxon>
        <taxon>Lachnospirales</taxon>
        <taxon>Lachnospiraceae</taxon>
        <taxon>Dorea</taxon>
    </lineage>
</organism>
<accession>A0A173T3J9</accession>
<protein>
    <submittedName>
        <fullName evidence="1">Uncharacterized protein</fullName>
    </submittedName>
</protein>
<dbReference type="EMBL" id="CYXO01000006">
    <property type="protein sequence ID" value="CUM97020.1"/>
    <property type="molecule type" value="Genomic_DNA"/>
</dbReference>
<reference evidence="1 2" key="1">
    <citation type="submission" date="2015-09" db="EMBL/GenBank/DDBJ databases">
        <authorList>
            <consortium name="Pathogen Informatics"/>
        </authorList>
    </citation>
    <scope>NUCLEOTIDE SEQUENCE [LARGE SCALE GENOMIC DNA]</scope>
    <source>
        <strain evidence="1 2">2789STDY5834961</strain>
    </source>
</reference>